<organism evidence="2 3">
    <name type="scientific">Suttonella ornithocola</name>
    <dbReference type="NCBI Taxonomy" id="279832"/>
    <lineage>
        <taxon>Bacteria</taxon>
        <taxon>Pseudomonadati</taxon>
        <taxon>Pseudomonadota</taxon>
        <taxon>Gammaproteobacteria</taxon>
        <taxon>Cardiobacteriales</taxon>
        <taxon>Cardiobacteriaceae</taxon>
        <taxon>Suttonella</taxon>
    </lineage>
</organism>
<keyword evidence="3" id="KW-1185">Reference proteome</keyword>
<proteinExistence type="predicted"/>
<dbReference type="OrthoDB" id="5641137at2"/>
<reference evidence="2 3" key="1">
    <citation type="submission" date="2018-06" db="EMBL/GenBank/DDBJ databases">
        <authorList>
            <consortium name="Pathogen Informatics"/>
            <person name="Doyle S."/>
        </authorList>
    </citation>
    <scope>NUCLEOTIDE SEQUENCE [LARGE SCALE GENOMIC DNA]</scope>
    <source>
        <strain evidence="2 3">NCTC13337</strain>
    </source>
</reference>
<accession>A0A380MNM2</accession>
<evidence type="ECO:0000256" key="1">
    <source>
        <dbReference type="SAM" id="MobiDB-lite"/>
    </source>
</evidence>
<dbReference type="Proteomes" id="UP000254601">
    <property type="component" value="Unassembled WGS sequence"/>
</dbReference>
<dbReference type="RefSeq" id="WP_072575599.1">
    <property type="nucleotide sequence ID" value="NZ_LWHB01000014.1"/>
</dbReference>
<evidence type="ECO:0000313" key="3">
    <source>
        <dbReference type="Proteomes" id="UP000254601"/>
    </source>
</evidence>
<gene>
    <name evidence="2" type="ORF">NCTC13337_00399</name>
</gene>
<evidence type="ECO:0000313" key="2">
    <source>
        <dbReference type="EMBL" id="SUO93774.1"/>
    </source>
</evidence>
<dbReference type="Pfam" id="PF08850">
    <property type="entry name" value="DUF1820"/>
    <property type="match status" value="1"/>
</dbReference>
<dbReference type="InterPro" id="IPR014949">
    <property type="entry name" value="DUF1820"/>
</dbReference>
<sequence>MPQNTLTNAVIYRVQFKTDKNTYDLFVRHVYPSDMHGFICLEEFIFAEEQQRIIDPRTEKLIAEFGNVRTTFIPYHQIIRIDQVHQAGESRISESTDPSNKIRPFPQL</sequence>
<feature type="region of interest" description="Disordered" evidence="1">
    <location>
        <begin position="89"/>
        <end position="108"/>
    </location>
</feature>
<dbReference type="EMBL" id="UHIC01000001">
    <property type="protein sequence ID" value="SUO93774.1"/>
    <property type="molecule type" value="Genomic_DNA"/>
</dbReference>
<dbReference type="AlphaFoldDB" id="A0A380MNM2"/>
<name>A0A380MNM2_9GAMM</name>
<protein>
    <submittedName>
        <fullName evidence="2">Uncharacterized protein conserved in bacteria</fullName>
    </submittedName>
</protein>